<dbReference type="AlphaFoldDB" id="A0A0E4G9F5"/>
<name>A0A0E4G9F5_9FIRM</name>
<gene>
    <name evidence="1" type="ORF">582</name>
</gene>
<dbReference type="Gene3D" id="3.30.2310.20">
    <property type="entry name" value="RelE-like"/>
    <property type="match status" value="1"/>
</dbReference>
<sequence length="115" mass="13134">MLIEYESESVGKIFNDYELMKKEIGNDRARATKKRIDQLKASENFSIYLTTGLGKPHPLYKNLKGYYGVTITGNVRLIVRPNAESIEPEVLKQCKSVIIKGVMDYHGSKNEWLIP</sequence>
<organism evidence="1 2">
    <name type="scientific">Syntrophomonas zehnderi OL-4</name>
    <dbReference type="NCBI Taxonomy" id="690567"/>
    <lineage>
        <taxon>Bacteria</taxon>
        <taxon>Bacillati</taxon>
        <taxon>Bacillota</taxon>
        <taxon>Clostridia</taxon>
        <taxon>Eubacteriales</taxon>
        <taxon>Syntrophomonadaceae</taxon>
        <taxon>Syntrophomonas</taxon>
    </lineage>
</organism>
<dbReference type="Proteomes" id="UP000045545">
    <property type="component" value="Unassembled WGS sequence"/>
</dbReference>
<reference evidence="1 2" key="1">
    <citation type="submission" date="2015-03" db="EMBL/GenBank/DDBJ databases">
        <authorList>
            <person name="Murphy D."/>
        </authorList>
    </citation>
    <scope>NUCLEOTIDE SEQUENCE [LARGE SCALE GENOMIC DNA]</scope>
    <source>
        <strain evidence="1 2">OL-4</strain>
    </source>
</reference>
<protein>
    <submittedName>
        <fullName evidence="1">Addiction module toxin, Txe/YoeB</fullName>
    </submittedName>
</protein>
<evidence type="ECO:0000313" key="2">
    <source>
        <dbReference type="Proteomes" id="UP000045545"/>
    </source>
</evidence>
<dbReference type="STRING" id="690567.582"/>
<dbReference type="RefSeq" id="WP_046495615.1">
    <property type="nucleotide sequence ID" value="NZ_CGIH01000008.1"/>
</dbReference>
<accession>A0A0E4G9F5</accession>
<proteinExistence type="predicted"/>
<dbReference type="EMBL" id="CGIH01000008">
    <property type="protein sequence ID" value="CFX14042.1"/>
    <property type="molecule type" value="Genomic_DNA"/>
</dbReference>
<dbReference type="InterPro" id="IPR035093">
    <property type="entry name" value="RelE/ParE_toxin_dom_sf"/>
</dbReference>
<dbReference type="SUPFAM" id="SSF143011">
    <property type="entry name" value="RelE-like"/>
    <property type="match status" value="1"/>
</dbReference>
<dbReference type="OrthoDB" id="2003076at2"/>
<keyword evidence="2" id="KW-1185">Reference proteome</keyword>
<evidence type="ECO:0000313" key="1">
    <source>
        <dbReference type="EMBL" id="CFX14042.1"/>
    </source>
</evidence>